<dbReference type="PANTHER" id="PTHR40094">
    <property type="entry name" value="ALPHA-2-MACROGLOBULIN HOMOLOG"/>
    <property type="match status" value="1"/>
</dbReference>
<evidence type="ECO:0000259" key="4">
    <source>
        <dbReference type="SMART" id="SM01360"/>
    </source>
</evidence>
<evidence type="ECO:0000259" key="3">
    <source>
        <dbReference type="SMART" id="SM01359"/>
    </source>
</evidence>
<accession>A0A828Z0N6</accession>
<dbReference type="InterPro" id="IPR051802">
    <property type="entry name" value="YfhM-like"/>
</dbReference>
<reference evidence="5 6" key="1">
    <citation type="submission" date="2012-10" db="EMBL/GenBank/DDBJ databases">
        <authorList>
            <person name="Harkins D.M."/>
            <person name="Durkin A.S."/>
            <person name="Brinkac L.M."/>
            <person name="Haft D.H."/>
            <person name="Selengut J.D."/>
            <person name="Sanka R."/>
            <person name="DePew J."/>
            <person name="Purushe J."/>
            <person name="Whelen A.C."/>
            <person name="Vinetz J.M."/>
            <person name="Sutton G.G."/>
            <person name="Nierman W.C."/>
            <person name="Fouts D.E."/>
        </authorList>
    </citation>
    <scope>NUCLEOTIDE SEQUENCE [LARGE SCALE GENOMIC DNA]</scope>
    <source>
        <strain evidence="5 6">2006001853</strain>
    </source>
</reference>
<dbReference type="Gene3D" id="2.60.40.1930">
    <property type="match status" value="1"/>
</dbReference>
<evidence type="ECO:0000313" key="5">
    <source>
        <dbReference type="EMBL" id="EKR63889.1"/>
    </source>
</evidence>
<feature type="domain" description="Alpha-2-macroglobulin bait region" evidence="3">
    <location>
        <begin position="1136"/>
        <end position="1291"/>
    </location>
</feature>
<gene>
    <name evidence="5" type="ORF">LEP1GSC036_1110</name>
</gene>
<evidence type="ECO:0000256" key="2">
    <source>
        <dbReference type="SAM" id="Phobius"/>
    </source>
</evidence>
<sequence>MNSWICLLQTQFLFLRIESARGKNSFRIGVMIRFLIKSLSQNSKQLQRSAEIPIRSNGSGTDSKIYFLNFYSSAIQTRKLNFGHFKIKRRKRFYFQNLVENFLNSLYSFLRKFLFPIIKRNLCQMQRSLKTNIFVFFWGIIFLFFGFSSLNAQVRIEFSPIGEVKKPSQVRARFSESMIPLGNPKFSLYPFEVRCPLQGAQRWVDDKNWVFEFTELLPGGVECTFETKKLKSVAGNSLNEGEKFSFNTGGPEMDSSSPYEGGIIDEDQVFILDLDSEPDFSSASEHIYFVTEGLKDKIGFSRVKGSIESEILKANYREGKTEKTILIKPDQKFPSGKKVYLILEQGLKSKSGIPRSSTRKIEYTVRQPFRAEFNCDRVNAKAACIPSLPLRLNFNSPVSVEILRKIQLQTSDGKKIPSQVFSENGNYDYGVSFPAPLPPKSKFQIILPSGIKDDAGRLLANQSSFPLLVSTDDYPPLLKFSSKFGILERFPEAILPVTIRNLEAENPVRFYQVKTSPDTENVIKEQFDKLKEKGKEIFNWATGKEEKPNLPKQFTGKELILGSGQIAEIVRFLKTIESLEHSHSIFDSSQNPPPTNEIKLQSKQGVRRFEVVGIPLKKPGFHVVEMKSDVLGNSLLEINQPFYVRTAALVTNLSLHFKWGNESSLVWVTKLNDAKPVPGADIQIFNCKNERIFVGKTGPEGILLVKGIPPRNKVPYCSWKAYENGLLLTAAFEDDFTFTHTRWQNGIENWRFNLPGDSGDNNVLFHPVLDRTLFRAGETVSMKVVSRTKRSRGFEVPSQKDYPAFAKIVHSGSDKEYSISLKWNQEGTSSLQFKIPKEANLGVYQILLSEFANKNNDLVSIGEFRVEEFRIPLMKADFQVSGPNVGPSQLELSGNVRYLSGGGAGKLPVLLRTRVTVGGGVFFPDYSDFSFSNGLVSRKSEENEEPISVVGFTKTQLTLDEKGFFETTVKSIPESNTIQKLEAELEYKDPNGEIQSAFRSFPIYPSEYHIGIARESWAAVQDSVRLKVAVLDLKGTPIEGKKINVVAFTKKYYSNRKRLVGGFYSYEHKYEVNELGEFCSGKTNAKGIVFCNGPVNTTGEVHFEASLSGEDVKANSSVWISGKEDFWFAASDHDRMDLLPEKKEYQTGEKARFQVRMPFREATALITVEREGILNSYIKTLSGKEPVVEIPVESSFAPNVFVSVLAVRGRVDNPKETALVDLAKPSFRLGVAQIRVGWKPFEIPVRVETDKTVYGARQKAKVKVQINHPSIQVKKDSRITLVAVDQGLLELKSNDTWDLLRAMMRQRGNSVETSTAQLQVVGRRHFGLKSLPSGGGGGGATTRELFDTLLYWKPDLKPDGNGFLEAEIPLNDSLTSFKIVAIVHSGKDKFGSGSTQIQTTKDVLIYPSIAPFVREKDNVLSGISLKNTTEKTLELEISPKTLPDLKLEIKNIQLKPGESTNVHWNLSIPSKKEEIVYEFQTKEVKNGPFTDTLRFRQKVGESVPVRILQSTFRRLEDGTLSLPIQENQEAISGGGELEISLKSSLTGGAILSSREHMSRYPYSCLEQKLSKAVSVGSQNDWDRIMNQLNAYLDGDGLLKFFPMSWHGSEILTSYALILSSESGYKIPDSMRETFLEALNRYIKGLIYRNGYISNTDFLLKKILVLDAISRFQQVGDDAILSVQTDPKILPTDILISLRNLYSRSNSFKNRVPALDVLLKSRYRIQGTSYNFTDEPSLWWLLSSNDSTVMKTILSVAKDPSWKEDLPRLIRGAIARQSKGHWDITPANALGVLALQTYSKQFERDSVEGKTTITLENNSSTLEWKNKKDPPTILIPMPKSTQNLKFVQNGNGKPYAVIHTKAALPLKEKLESGMRMEKEILDESGNKKSSFREGDLVRVRLKIYTESDLSWIAVKDPIPAGANILGTGLGNDSRISAELAKGDNSPTFVERKWEGYTAYFEYLPAGSATLEYVYRINHIGKFVLPPTRVEAMYLPDQFAEIPNPDQIVTKE</sequence>
<dbReference type="Pfam" id="PF07703">
    <property type="entry name" value="A2M_BRD"/>
    <property type="match status" value="1"/>
</dbReference>
<keyword evidence="2" id="KW-1133">Transmembrane helix</keyword>
<dbReference type="Proteomes" id="UP000001338">
    <property type="component" value="Unassembled WGS sequence"/>
</dbReference>
<comment type="similarity">
    <text evidence="1">Belongs to the protease inhibitor I39 (alpha-2-macroglobulin) family. Bacterial alpha-2-macroglobulin subfamily.</text>
</comment>
<dbReference type="Pfam" id="PF01835">
    <property type="entry name" value="MG2"/>
    <property type="match status" value="1"/>
</dbReference>
<keyword evidence="2" id="KW-0472">Membrane</keyword>
<dbReference type="PANTHER" id="PTHR40094:SF1">
    <property type="entry name" value="UBIQUITIN DOMAIN-CONTAINING PROTEIN"/>
    <property type="match status" value="1"/>
</dbReference>
<evidence type="ECO:0000313" key="6">
    <source>
        <dbReference type="Proteomes" id="UP000001338"/>
    </source>
</evidence>
<dbReference type="SMART" id="SM01360">
    <property type="entry name" value="A2M"/>
    <property type="match status" value="1"/>
</dbReference>
<dbReference type="Pfam" id="PF11974">
    <property type="entry name" value="bMG3"/>
    <property type="match status" value="1"/>
</dbReference>
<dbReference type="EMBL" id="AFLV02000053">
    <property type="protein sequence ID" value="EKR63889.1"/>
    <property type="molecule type" value="Genomic_DNA"/>
</dbReference>
<proteinExistence type="inferred from homology"/>
<feature type="transmembrane region" description="Helical" evidence="2">
    <location>
        <begin position="131"/>
        <end position="150"/>
    </location>
</feature>
<dbReference type="Pfam" id="PF00207">
    <property type="entry name" value="A2M"/>
    <property type="match status" value="1"/>
</dbReference>
<organism evidence="5 6">
    <name type="scientific">Leptospira weilii str. 2006001853</name>
    <dbReference type="NCBI Taxonomy" id="1001589"/>
    <lineage>
        <taxon>Bacteria</taxon>
        <taxon>Pseudomonadati</taxon>
        <taxon>Spirochaetota</taxon>
        <taxon>Spirochaetia</taxon>
        <taxon>Leptospirales</taxon>
        <taxon>Leptospiraceae</taxon>
        <taxon>Leptospira</taxon>
    </lineage>
</organism>
<protein>
    <submittedName>
        <fullName evidence="5">Alpha-2-macroglobulin family protein</fullName>
    </submittedName>
</protein>
<dbReference type="InterPro" id="IPR041246">
    <property type="entry name" value="Bact_MG10"/>
</dbReference>
<dbReference type="GO" id="GO:0004866">
    <property type="term" value="F:endopeptidase inhibitor activity"/>
    <property type="evidence" value="ECO:0007669"/>
    <property type="project" value="InterPro"/>
</dbReference>
<dbReference type="InterPro" id="IPR021868">
    <property type="entry name" value="Alpha_2_Macroglob_MG3"/>
</dbReference>
<dbReference type="InterPro" id="IPR011625">
    <property type="entry name" value="A2M_N_BRD"/>
</dbReference>
<keyword evidence="2" id="KW-0812">Transmembrane</keyword>
<evidence type="ECO:0000256" key="1">
    <source>
        <dbReference type="ARBA" id="ARBA00010556"/>
    </source>
</evidence>
<dbReference type="Pfam" id="PF17973">
    <property type="entry name" value="bMG10"/>
    <property type="match status" value="1"/>
</dbReference>
<feature type="domain" description="Alpha-2-macroglobulin" evidence="4">
    <location>
        <begin position="1349"/>
        <end position="1439"/>
    </location>
</feature>
<dbReference type="SMART" id="SM01359">
    <property type="entry name" value="A2M_N_2"/>
    <property type="match status" value="1"/>
</dbReference>
<dbReference type="InterPro" id="IPR001599">
    <property type="entry name" value="Macroglobln_a2"/>
</dbReference>
<comment type="caution">
    <text evidence="5">The sequence shown here is derived from an EMBL/GenBank/DDBJ whole genome shotgun (WGS) entry which is preliminary data.</text>
</comment>
<name>A0A828Z0N6_9LEPT</name>
<dbReference type="InterPro" id="IPR002890">
    <property type="entry name" value="MG2"/>
</dbReference>